<accession>A0A6P3B541</accession>
<dbReference type="InterPro" id="IPR026349">
    <property type="entry name" value="CHP04255"/>
</dbReference>
<name>A0A6P3B541_BURL3</name>
<organism evidence="1 2">
    <name type="scientific">Burkholderia lata (strain ATCC 17760 / DSM 23089 / LMG 22485 / NCIMB 9086 / R18194 / 383)</name>
    <dbReference type="NCBI Taxonomy" id="482957"/>
    <lineage>
        <taxon>Bacteria</taxon>
        <taxon>Pseudomonadati</taxon>
        <taxon>Pseudomonadota</taxon>
        <taxon>Betaproteobacteria</taxon>
        <taxon>Burkholderiales</taxon>
        <taxon>Burkholderiaceae</taxon>
        <taxon>Burkholderia</taxon>
        <taxon>Burkholderia cepacia complex</taxon>
    </lineage>
</organism>
<gene>
    <name evidence="1" type="ORF">BLA39750_06515</name>
</gene>
<dbReference type="Proteomes" id="UP000494110">
    <property type="component" value="Unassembled WGS sequence"/>
</dbReference>
<protein>
    <recommendedName>
        <fullName evidence="3">TIGR04255 family protein</fullName>
    </recommendedName>
</protein>
<reference evidence="1 2" key="1">
    <citation type="submission" date="2019-09" db="EMBL/GenBank/DDBJ databases">
        <authorList>
            <person name="Depoorter E."/>
        </authorList>
    </citation>
    <scope>NUCLEOTIDE SEQUENCE [LARGE SCALE GENOMIC DNA]</scope>
    <source>
        <strain evidence="1">R-39750</strain>
    </source>
</reference>
<sequence>MTISFSAPPINEVIVGKTFEPQTRLLVPYYGRFWELIQNDFPGCEHAQLLLDPGTEPHFDRTTGAILPRVWFVSADKTRLLQVQSDRFHCNWRQTDGTQPYARFETIYAEYKKYAELFQTFLLGQLKAELVTRRCEVSYINVFRRGREWNDWSDLQRLFKDVRLPPKVEGGDIRGAYLQLEYGMPNDAGKLTVSIASAKMTAGGDVIRMELTASSSKPEPHADWEHDWFQVAHKAIVESFCDLTTDVMQQTIWKRET</sequence>
<evidence type="ECO:0000313" key="1">
    <source>
        <dbReference type="EMBL" id="VWD54330.1"/>
    </source>
</evidence>
<proteinExistence type="predicted"/>
<dbReference type="RefSeq" id="WP_175015636.1">
    <property type="nucleotide sequence ID" value="NZ_CABVQN010000044.1"/>
</dbReference>
<dbReference type="NCBIfam" id="TIGR04255">
    <property type="entry name" value="sporadTIGR04255"/>
    <property type="match status" value="1"/>
</dbReference>
<dbReference type="EMBL" id="CABVQN010000044">
    <property type="protein sequence ID" value="VWD54330.1"/>
    <property type="molecule type" value="Genomic_DNA"/>
</dbReference>
<dbReference type="AlphaFoldDB" id="A0A6P3B541"/>
<evidence type="ECO:0008006" key="3">
    <source>
        <dbReference type="Google" id="ProtNLM"/>
    </source>
</evidence>
<evidence type="ECO:0000313" key="2">
    <source>
        <dbReference type="Proteomes" id="UP000494110"/>
    </source>
</evidence>